<keyword evidence="1" id="KW-0472">Membrane</keyword>
<evidence type="ECO:0000256" key="1">
    <source>
        <dbReference type="SAM" id="Phobius"/>
    </source>
</evidence>
<feature type="chain" id="PRO_5012305861" evidence="2">
    <location>
        <begin position="22"/>
        <end position="76"/>
    </location>
</feature>
<comment type="caution">
    <text evidence="3">The sequence shown here is derived from an EMBL/GenBank/DDBJ whole genome shotgun (WGS) entry which is preliminary data.</text>
</comment>
<evidence type="ECO:0000313" key="3">
    <source>
        <dbReference type="EMBL" id="OUR93138.1"/>
    </source>
</evidence>
<accession>A0A1Y5F1W0</accession>
<name>A0A1Y5F1W0_9BACT</name>
<keyword evidence="1" id="KW-0812">Transmembrane</keyword>
<dbReference type="Proteomes" id="UP000196531">
    <property type="component" value="Unassembled WGS sequence"/>
</dbReference>
<evidence type="ECO:0000313" key="4">
    <source>
        <dbReference type="Proteomes" id="UP000196531"/>
    </source>
</evidence>
<proteinExistence type="predicted"/>
<dbReference type="EMBL" id="MAAO01000016">
    <property type="protein sequence ID" value="OUR93138.1"/>
    <property type="molecule type" value="Genomic_DNA"/>
</dbReference>
<keyword evidence="2" id="KW-0732">Signal</keyword>
<gene>
    <name evidence="3" type="ORF">A9Q84_21805</name>
</gene>
<sequence>MKKISLYLTIFLITILETAHACPGCAGSMNNPRDKYLVYILMGFIALCYIPFYIIYRTIIKHRNFNEQIENVGKNH</sequence>
<keyword evidence="1" id="KW-1133">Transmembrane helix</keyword>
<reference evidence="4" key="1">
    <citation type="journal article" date="2017" name="Proc. Natl. Acad. Sci. U.S.A.">
        <title>Simulation of Deepwater Horizon oil plume reveals substrate specialization within a complex community of hydrocarbon-degraders.</title>
        <authorList>
            <person name="Hu P."/>
            <person name="Dubinsky E.A."/>
            <person name="Probst A.J."/>
            <person name="Wang J."/>
            <person name="Sieber C.M.K."/>
            <person name="Tom L.M."/>
            <person name="Gardinali P."/>
            <person name="Banfield J.F."/>
            <person name="Atlas R.M."/>
            <person name="Andersen G.L."/>
        </authorList>
    </citation>
    <scope>NUCLEOTIDE SEQUENCE [LARGE SCALE GENOMIC DNA]</scope>
</reference>
<feature type="signal peptide" evidence="2">
    <location>
        <begin position="1"/>
        <end position="21"/>
    </location>
</feature>
<feature type="transmembrane region" description="Helical" evidence="1">
    <location>
        <begin position="37"/>
        <end position="56"/>
    </location>
</feature>
<protein>
    <submittedName>
        <fullName evidence="3">Uncharacterized protein</fullName>
    </submittedName>
</protein>
<evidence type="ECO:0000256" key="2">
    <source>
        <dbReference type="SAM" id="SignalP"/>
    </source>
</evidence>
<organism evidence="3 4">
    <name type="scientific">Halobacteriovorax marinus</name>
    <dbReference type="NCBI Taxonomy" id="97084"/>
    <lineage>
        <taxon>Bacteria</taxon>
        <taxon>Pseudomonadati</taxon>
        <taxon>Bdellovibrionota</taxon>
        <taxon>Bacteriovoracia</taxon>
        <taxon>Bacteriovoracales</taxon>
        <taxon>Halobacteriovoraceae</taxon>
        <taxon>Halobacteriovorax</taxon>
    </lineage>
</organism>
<dbReference type="AlphaFoldDB" id="A0A1Y5F1W0"/>